<name>A0A1L0BXR5_9ASCO</name>
<evidence type="ECO:0000256" key="6">
    <source>
        <dbReference type="ARBA" id="ARBA00023274"/>
    </source>
</evidence>
<dbReference type="FunFam" id="2.40.50.100:FF:000042">
    <property type="entry name" value="50S ribosomal protein L27"/>
    <property type="match status" value="1"/>
</dbReference>
<dbReference type="GO" id="GO:0005762">
    <property type="term" value="C:mitochondrial large ribosomal subunit"/>
    <property type="evidence" value="ECO:0007669"/>
    <property type="project" value="TreeGrafter"/>
</dbReference>
<dbReference type="Gene3D" id="2.40.50.100">
    <property type="match status" value="1"/>
</dbReference>
<dbReference type="AlphaFoldDB" id="A0A1L0BXR5"/>
<dbReference type="GO" id="GO:0006412">
    <property type="term" value="P:translation"/>
    <property type="evidence" value="ECO:0007669"/>
    <property type="project" value="InterPro"/>
</dbReference>
<evidence type="ECO:0000259" key="10">
    <source>
        <dbReference type="Pfam" id="PF18471"/>
    </source>
</evidence>
<keyword evidence="6" id="KW-0687">Ribonucleoprotein</keyword>
<keyword evidence="4" id="KW-0689">Ribosomal protein</keyword>
<dbReference type="PANTHER" id="PTHR15893">
    <property type="entry name" value="RIBOSOMAL PROTEIN L27"/>
    <property type="match status" value="1"/>
</dbReference>
<keyword evidence="5" id="KW-0496">Mitochondrion</keyword>
<protein>
    <recommendedName>
        <fullName evidence="7">Large ribosomal subunit protein bL27m</fullName>
    </recommendedName>
    <alternativeName>
        <fullName evidence="8">54S ribosomal protein L2, mitochondrial</fullName>
    </alternativeName>
</protein>
<dbReference type="NCBIfam" id="TIGR00062">
    <property type="entry name" value="L27"/>
    <property type="match status" value="1"/>
</dbReference>
<evidence type="ECO:0000256" key="7">
    <source>
        <dbReference type="ARBA" id="ARBA00035267"/>
    </source>
</evidence>
<dbReference type="SUPFAM" id="SSF110324">
    <property type="entry name" value="Ribosomal L27 protein-like"/>
    <property type="match status" value="1"/>
</dbReference>
<comment type="similarity">
    <text evidence="2">Belongs to the bacterial ribosomal protein bL27 family.</text>
</comment>
<dbReference type="Proteomes" id="UP000182259">
    <property type="component" value="Chromosome IV"/>
</dbReference>
<evidence type="ECO:0000256" key="9">
    <source>
        <dbReference type="SAM" id="MobiDB-lite"/>
    </source>
</evidence>
<evidence type="ECO:0000313" key="12">
    <source>
        <dbReference type="Proteomes" id="UP000182259"/>
    </source>
</evidence>
<comment type="subcellular location">
    <subcellularLocation>
        <location evidence="1">Mitochondrion</location>
    </subcellularLocation>
</comment>
<evidence type="ECO:0000256" key="1">
    <source>
        <dbReference type="ARBA" id="ARBA00004173"/>
    </source>
</evidence>
<dbReference type="PRINTS" id="PR00063">
    <property type="entry name" value="RIBOSOMALL27"/>
</dbReference>
<feature type="region of interest" description="Disordered" evidence="9">
    <location>
        <begin position="29"/>
        <end position="51"/>
    </location>
</feature>
<feature type="domain" description="Large ribosomal subunit protein bL27m C-terminal" evidence="10">
    <location>
        <begin position="137"/>
        <end position="370"/>
    </location>
</feature>
<evidence type="ECO:0000256" key="3">
    <source>
        <dbReference type="ARBA" id="ARBA00022946"/>
    </source>
</evidence>
<evidence type="ECO:0000313" key="11">
    <source>
        <dbReference type="EMBL" id="SGZ56145.1"/>
    </source>
</evidence>
<dbReference type="Pfam" id="PF01016">
    <property type="entry name" value="Ribosomal_L27"/>
    <property type="match status" value="1"/>
</dbReference>
<sequence length="371" mass="40899">MSLLRQANQASQMVKTGPAGFLSQIRTATKRAAGSRTNKNDSAGRRLGPKAYENHFVKPGQIIMRQRGTKVHPGENVGIGNDHTIFALEPGYVRFYMDPFHPLRKYVGVALKKDLSLPTPHFDPRVRRFGYIPLEGAEAEKEEAHMSRKEYLAQPELQLRAQKETEAATETIAIYQKVISKQSELSTEQIELGASRLQFIASKIRAGESVEFAAEQATFNQVFGLELAATRGDISAEELSSQSAAYVAFASEFDSKFSVDFAGKIYTPLSAEEKTAAQNSVKGQLDEFKSKILSGDEKETVRKLIGTPGLFSHGEQLELRDTYLPEVLPTTVPGTVVESPGKKLPKGAVTVRTFNEDRSVDTVVRTKEAFA</sequence>
<dbReference type="InterPro" id="IPR018261">
    <property type="entry name" value="Ribosomal_bL27_CS"/>
</dbReference>
<evidence type="ECO:0000256" key="5">
    <source>
        <dbReference type="ARBA" id="ARBA00023128"/>
    </source>
</evidence>
<dbReference type="EMBL" id="LT635767">
    <property type="protein sequence ID" value="SGZ56145.1"/>
    <property type="molecule type" value="Genomic_DNA"/>
</dbReference>
<accession>A0A1L0BXR5</accession>
<dbReference type="PANTHER" id="PTHR15893:SF0">
    <property type="entry name" value="LARGE RIBOSOMAL SUBUNIT PROTEIN BL27M"/>
    <property type="match status" value="1"/>
</dbReference>
<proteinExistence type="inferred from homology"/>
<evidence type="ECO:0000256" key="8">
    <source>
        <dbReference type="ARBA" id="ARBA00035465"/>
    </source>
</evidence>
<evidence type="ECO:0000256" key="2">
    <source>
        <dbReference type="ARBA" id="ARBA00010797"/>
    </source>
</evidence>
<dbReference type="PROSITE" id="PS00831">
    <property type="entry name" value="RIBOSOMAL_L27"/>
    <property type="match status" value="1"/>
</dbReference>
<organism evidence="11 12">
    <name type="scientific">Sungouiella intermedia</name>
    <dbReference type="NCBI Taxonomy" id="45354"/>
    <lineage>
        <taxon>Eukaryota</taxon>
        <taxon>Fungi</taxon>
        <taxon>Dikarya</taxon>
        <taxon>Ascomycota</taxon>
        <taxon>Saccharomycotina</taxon>
        <taxon>Pichiomycetes</taxon>
        <taxon>Metschnikowiaceae</taxon>
        <taxon>Sungouiella</taxon>
    </lineage>
</organism>
<dbReference type="InterPro" id="IPR041244">
    <property type="entry name" value="Ribosomal_bL27m_C"/>
</dbReference>
<evidence type="ECO:0000256" key="4">
    <source>
        <dbReference type="ARBA" id="ARBA00022980"/>
    </source>
</evidence>
<dbReference type="GO" id="GO:0003735">
    <property type="term" value="F:structural constituent of ribosome"/>
    <property type="evidence" value="ECO:0007669"/>
    <property type="project" value="InterPro"/>
</dbReference>
<dbReference type="Pfam" id="PF18471">
    <property type="entry name" value="Ribosomal_L27_C"/>
    <property type="match status" value="1"/>
</dbReference>
<dbReference type="InterPro" id="IPR001684">
    <property type="entry name" value="Ribosomal_bL27"/>
</dbReference>
<reference evidence="11 12" key="1">
    <citation type="submission" date="2016-10" db="EMBL/GenBank/DDBJ databases">
        <authorList>
            <person name="de Groot N.N."/>
        </authorList>
    </citation>
    <scope>NUCLEOTIDE SEQUENCE [LARGE SCALE GENOMIC DNA]</scope>
    <source>
        <strain evidence="11 12">PYCC 4715</strain>
    </source>
</reference>
<keyword evidence="3" id="KW-0809">Transit peptide</keyword>
<gene>
    <name evidence="11" type="ORF">SAMEA4029009_CIC11G00000005735</name>
</gene>